<dbReference type="EMBL" id="GL883267">
    <property type="protein sequence ID" value="EGF97263.1"/>
    <property type="molecule type" value="Genomic_DNA"/>
</dbReference>
<name>F4SDL3_MELLP</name>
<proteinExistence type="predicted"/>
<feature type="compositionally biased region" description="Low complexity" evidence="1">
    <location>
        <begin position="90"/>
        <end position="108"/>
    </location>
</feature>
<reference evidence="3" key="1">
    <citation type="journal article" date="2011" name="Proc. Natl. Acad. Sci. U.S.A.">
        <title>Obligate biotrophy features unraveled by the genomic analysis of rust fungi.</title>
        <authorList>
            <person name="Duplessis S."/>
            <person name="Cuomo C.A."/>
            <person name="Lin Y.-C."/>
            <person name="Aerts A."/>
            <person name="Tisserant E."/>
            <person name="Veneault-Fourrey C."/>
            <person name="Joly D.L."/>
            <person name="Hacquard S."/>
            <person name="Amselem J."/>
            <person name="Cantarel B.L."/>
            <person name="Chiu R."/>
            <person name="Coutinho P.M."/>
            <person name="Feau N."/>
            <person name="Field M."/>
            <person name="Frey P."/>
            <person name="Gelhaye E."/>
            <person name="Goldberg J."/>
            <person name="Grabherr M.G."/>
            <person name="Kodira C.D."/>
            <person name="Kohler A."/>
            <person name="Kuees U."/>
            <person name="Lindquist E.A."/>
            <person name="Lucas S.M."/>
            <person name="Mago R."/>
            <person name="Mauceli E."/>
            <person name="Morin E."/>
            <person name="Murat C."/>
            <person name="Pangilinan J.L."/>
            <person name="Park R."/>
            <person name="Pearson M."/>
            <person name="Quesneville H."/>
            <person name="Rouhier N."/>
            <person name="Sakthikumar S."/>
            <person name="Salamov A.A."/>
            <person name="Schmutz J."/>
            <person name="Selles B."/>
            <person name="Shapiro H."/>
            <person name="Tanguay P."/>
            <person name="Tuskan G.A."/>
            <person name="Henrissat B."/>
            <person name="Van de Peer Y."/>
            <person name="Rouze P."/>
            <person name="Ellis J.G."/>
            <person name="Dodds P.N."/>
            <person name="Schein J.E."/>
            <person name="Zhong S."/>
            <person name="Hamelin R.C."/>
            <person name="Grigoriev I.V."/>
            <person name="Szabo L.J."/>
            <person name="Martin F."/>
        </authorList>
    </citation>
    <scope>NUCLEOTIDE SEQUENCE [LARGE SCALE GENOMIC DNA]</scope>
    <source>
        <strain evidence="3">98AG31 / pathotype 3-4-7</strain>
    </source>
</reference>
<dbReference type="RefSeq" id="XP_007419466.1">
    <property type="nucleotide sequence ID" value="XM_007419404.1"/>
</dbReference>
<dbReference type="Proteomes" id="UP000001072">
    <property type="component" value="Unassembled WGS sequence"/>
</dbReference>
<organism evidence="3">
    <name type="scientific">Melampsora larici-populina (strain 98AG31 / pathotype 3-4-7)</name>
    <name type="common">Poplar leaf rust fungus</name>
    <dbReference type="NCBI Taxonomy" id="747676"/>
    <lineage>
        <taxon>Eukaryota</taxon>
        <taxon>Fungi</taxon>
        <taxon>Dikarya</taxon>
        <taxon>Basidiomycota</taxon>
        <taxon>Pucciniomycotina</taxon>
        <taxon>Pucciniomycetes</taxon>
        <taxon>Pucciniales</taxon>
        <taxon>Melampsoraceae</taxon>
        <taxon>Melampsora</taxon>
    </lineage>
</organism>
<evidence type="ECO:0000256" key="1">
    <source>
        <dbReference type="SAM" id="MobiDB-lite"/>
    </source>
</evidence>
<dbReference type="GeneID" id="18931424"/>
<dbReference type="AlphaFoldDB" id="F4SDL3"/>
<feature type="compositionally biased region" description="Acidic residues" evidence="1">
    <location>
        <begin position="311"/>
        <end position="325"/>
    </location>
</feature>
<sequence>MTRRTHYTNHKVHIRFIRTPSSNSNFQLDHQLQEFQNIHPLPSSTNPTIHPLSSSNNLQTKQSSTNIFSFPTNRLIARSLGYSQDLNRIQQSGPASSRSSQSSSGAPGDIQQELAPGSKNISIRIPPVPSDAREECPDTPTPGNRASVRDEESVTAEQLNTRSKAGTNKMVSSVSLKLNPAKKRLTPLIIFVNQAGRQERQFETHPGQHRRYPDGLDAGITKEHSCPKWRRRHPPGTVEVALSGLMRLTDVFASHEQVPGASTGMSPRAMSLGVDGDDDMGSLKAGAAKAAGDDERGNQSSKEGSGRDGSNSEEEDEEAPGEEEASPPAVQPREANEVRVAFFEPMRPDVLCFSNAD</sequence>
<keyword evidence="3" id="KW-1185">Reference proteome</keyword>
<protein>
    <submittedName>
        <fullName evidence="2">Uncharacterized protein</fullName>
    </submittedName>
</protein>
<gene>
    <name evidence="2" type="ORF">MELLADRAFT_70106</name>
</gene>
<feature type="region of interest" description="Disordered" evidence="1">
    <location>
        <begin position="39"/>
        <end position="60"/>
    </location>
</feature>
<evidence type="ECO:0000313" key="2">
    <source>
        <dbReference type="EMBL" id="EGF97263.1"/>
    </source>
</evidence>
<dbReference type="InParanoid" id="F4SDL3"/>
<dbReference type="KEGG" id="mlr:MELLADRAFT_70106"/>
<accession>F4SDL3</accession>
<feature type="region of interest" description="Disordered" evidence="1">
    <location>
        <begin position="89"/>
        <end position="152"/>
    </location>
</feature>
<dbReference type="VEuPathDB" id="FungiDB:MELLADRAFT_70106"/>
<feature type="region of interest" description="Disordered" evidence="1">
    <location>
        <begin position="257"/>
        <end position="337"/>
    </location>
</feature>
<evidence type="ECO:0000313" key="3">
    <source>
        <dbReference type="Proteomes" id="UP000001072"/>
    </source>
</evidence>
<dbReference type="HOGENOM" id="CLU_776293_0_0_1"/>